<dbReference type="STRING" id="1538463.B0T36_16855"/>
<dbReference type="RefSeq" id="WP_077117438.1">
    <property type="nucleotide sequence ID" value="NZ_LOKT01000011.1"/>
</dbReference>
<dbReference type="Proteomes" id="UP000188836">
    <property type="component" value="Unassembled WGS sequence"/>
</dbReference>
<dbReference type="GO" id="GO:0042597">
    <property type="term" value="C:periplasmic space"/>
    <property type="evidence" value="ECO:0007669"/>
    <property type="project" value="UniProtKB-ARBA"/>
</dbReference>
<dbReference type="InterPro" id="IPR039424">
    <property type="entry name" value="SBP_5"/>
</dbReference>
<dbReference type="GO" id="GO:0015833">
    <property type="term" value="P:peptide transport"/>
    <property type="evidence" value="ECO:0007669"/>
    <property type="project" value="TreeGrafter"/>
</dbReference>
<evidence type="ECO:0000256" key="1">
    <source>
        <dbReference type="SAM" id="MobiDB-lite"/>
    </source>
</evidence>
<dbReference type="EMBL" id="MUMY01000011">
    <property type="protein sequence ID" value="ONM48240.1"/>
    <property type="molecule type" value="Genomic_DNA"/>
</dbReference>
<dbReference type="Gene3D" id="3.10.105.10">
    <property type="entry name" value="Dipeptide-binding Protein, Domain 3"/>
    <property type="match status" value="1"/>
</dbReference>
<dbReference type="PROSITE" id="PS51318">
    <property type="entry name" value="TAT"/>
    <property type="match status" value="1"/>
</dbReference>
<dbReference type="Pfam" id="PF00496">
    <property type="entry name" value="SBP_bac_5"/>
    <property type="match status" value="1"/>
</dbReference>
<keyword evidence="4" id="KW-1185">Reference proteome</keyword>
<dbReference type="PIRSF" id="PIRSF002741">
    <property type="entry name" value="MppA"/>
    <property type="match status" value="1"/>
</dbReference>
<sequence>MNNSTSGRSGVGRRRLLTGTAGLLGLAAFGGVPLLTGCGTADGPSGPPVGPPRPGGRLRSVIAGRSATSDVLDPHEAGSSAGGAVSKNVWDKLVAYNNDLTLRYRLARALEPNADGSVWRISLRPGVVFSDGSPLTARDVLWSFERMLDPARASAGDLAVVDMSRTRAEGDLDVLVAMTTPLADFGSVLAGWYCYIIKAGTTDFDEKTLPVGTGPFALAKWSPGDRTLLRRNDRHWDGPAPLDEVEIIQIAETEARMNAFLSGEAEVVHEMSYLQARNLENDPTATVYVPPEGLMGALQMRVDLPPFDDVRVRQAMRLAVDRQAMVDSVYYGYGEVGNDLYGKGAPFYNDTLPQRTYDPQRARELLRAAGKENLEITLPTADGMPGMVESATLFAEQAKAAGITVRLESAPADTYFTQITGKRPLTHIGWWNYSLDYFYGQTGTSSSPSNGTGWRRPAWDAKFAQARAAMDPRRRRELYFELQEELWHEGGYILHSFAKRPDAARNTVGGMRAGVPGTDDWANYATTWLAPQS</sequence>
<comment type="caution">
    <text evidence="3">The sequence shown here is derived from an EMBL/GenBank/DDBJ whole genome shotgun (WGS) entry which is preliminary data.</text>
</comment>
<dbReference type="InterPro" id="IPR030678">
    <property type="entry name" value="Peptide/Ni-bd"/>
</dbReference>
<evidence type="ECO:0000313" key="4">
    <source>
        <dbReference type="Proteomes" id="UP000188836"/>
    </source>
</evidence>
<accession>A0A1W0AUS8</accession>
<reference evidence="3 4" key="1">
    <citation type="journal article" date="2016" name="Antonie Van Leeuwenhoek">
        <title>Nocardia donostiensis sp. nov., isolated from human respiratory specimens.</title>
        <authorList>
            <person name="Ercibengoa M."/>
            <person name="Bell M."/>
            <person name="Marimon J.M."/>
            <person name="Humrighouse B."/>
            <person name="Klenk H.P."/>
            <person name="Potter G."/>
            <person name="Perez-Trallero E."/>
        </authorList>
    </citation>
    <scope>NUCLEOTIDE SEQUENCE [LARGE SCALE GENOMIC DNA]</scope>
    <source>
        <strain evidence="3 4">X1655</strain>
    </source>
</reference>
<organism evidence="3 4">
    <name type="scientific">Nocardia donostiensis</name>
    <dbReference type="NCBI Taxonomy" id="1538463"/>
    <lineage>
        <taxon>Bacteria</taxon>
        <taxon>Bacillati</taxon>
        <taxon>Actinomycetota</taxon>
        <taxon>Actinomycetes</taxon>
        <taxon>Mycobacteriales</taxon>
        <taxon>Nocardiaceae</taxon>
        <taxon>Nocardia</taxon>
    </lineage>
</organism>
<name>A0A1W0AUS8_9NOCA</name>
<dbReference type="AlphaFoldDB" id="A0A1W0AUS8"/>
<dbReference type="GO" id="GO:1904680">
    <property type="term" value="F:peptide transmembrane transporter activity"/>
    <property type="evidence" value="ECO:0007669"/>
    <property type="project" value="TreeGrafter"/>
</dbReference>
<gene>
    <name evidence="3" type="ORF">B0T46_14530</name>
</gene>
<dbReference type="SUPFAM" id="SSF53850">
    <property type="entry name" value="Periplasmic binding protein-like II"/>
    <property type="match status" value="1"/>
</dbReference>
<evidence type="ECO:0000313" key="3">
    <source>
        <dbReference type="EMBL" id="ONM48240.1"/>
    </source>
</evidence>
<dbReference type="PANTHER" id="PTHR30290">
    <property type="entry name" value="PERIPLASMIC BINDING COMPONENT OF ABC TRANSPORTER"/>
    <property type="match status" value="1"/>
</dbReference>
<dbReference type="GO" id="GO:0043190">
    <property type="term" value="C:ATP-binding cassette (ABC) transporter complex"/>
    <property type="evidence" value="ECO:0007669"/>
    <property type="project" value="InterPro"/>
</dbReference>
<feature type="domain" description="Solute-binding protein family 5" evidence="2">
    <location>
        <begin position="103"/>
        <end position="436"/>
    </location>
</feature>
<dbReference type="InterPro" id="IPR006311">
    <property type="entry name" value="TAT_signal"/>
</dbReference>
<protein>
    <submittedName>
        <fullName evidence="3">ABC transporter substrate-binding protein</fullName>
    </submittedName>
</protein>
<dbReference type="Gene3D" id="3.40.190.10">
    <property type="entry name" value="Periplasmic binding protein-like II"/>
    <property type="match status" value="1"/>
</dbReference>
<dbReference type="PANTHER" id="PTHR30290:SF65">
    <property type="entry name" value="MONOACYL PHOSPHATIDYLINOSITOL TETRAMANNOSIDE-BINDING PROTEIN LPQW-RELATED"/>
    <property type="match status" value="1"/>
</dbReference>
<feature type="region of interest" description="Disordered" evidence="1">
    <location>
        <begin position="40"/>
        <end position="59"/>
    </location>
</feature>
<dbReference type="InterPro" id="IPR000914">
    <property type="entry name" value="SBP_5_dom"/>
</dbReference>
<dbReference type="CDD" id="cd08503">
    <property type="entry name" value="PBP2_NikA_DppA_OppA_like_17"/>
    <property type="match status" value="1"/>
</dbReference>
<feature type="compositionally biased region" description="Pro residues" evidence="1">
    <location>
        <begin position="45"/>
        <end position="54"/>
    </location>
</feature>
<dbReference type="OrthoDB" id="9046151at2"/>
<proteinExistence type="predicted"/>
<evidence type="ECO:0000259" key="2">
    <source>
        <dbReference type="Pfam" id="PF00496"/>
    </source>
</evidence>